<keyword evidence="3" id="KW-1185">Reference proteome</keyword>
<sequence length="177" mass="20528">MNKNVPFLLVLFGILICGLNYGTANANPIDTPPSFEEKFTEVGYKSVEESVNEFANHLKVDVKLPTIMPPITFTHKFGRFYRDKKYSMNDSLEIIYVNKDIRNNIYKIDIRPLKNKINFKGKEYALKDGSKGIYFEHLYLNFLVFEKNNLQYILGIHKNVSNIEIPETLVRIANSIE</sequence>
<dbReference type="EMBL" id="ASQA01000045">
    <property type="protein sequence ID" value="ETT80581.1"/>
    <property type="molecule type" value="Genomic_DNA"/>
</dbReference>
<evidence type="ECO:0008006" key="4">
    <source>
        <dbReference type="Google" id="ProtNLM"/>
    </source>
</evidence>
<gene>
    <name evidence="2" type="ORF">C176_21426</name>
</gene>
<dbReference type="eggNOG" id="ENOG50317HE">
    <property type="taxonomic scope" value="Bacteria"/>
</dbReference>
<protein>
    <recommendedName>
        <fullName evidence="4">Carbon monoxide dehydrogenase</fullName>
    </recommendedName>
</protein>
<dbReference type="Proteomes" id="UP000019062">
    <property type="component" value="Unassembled WGS sequence"/>
</dbReference>
<dbReference type="PATRIC" id="fig|1227360.4.peg.4363"/>
<evidence type="ECO:0000256" key="1">
    <source>
        <dbReference type="SAM" id="SignalP"/>
    </source>
</evidence>
<proteinExistence type="predicted"/>
<feature type="signal peptide" evidence="1">
    <location>
        <begin position="1"/>
        <end position="26"/>
    </location>
</feature>
<name>W4ELA2_9BACL</name>
<comment type="caution">
    <text evidence="2">The sequence shown here is derived from an EMBL/GenBank/DDBJ whole genome shotgun (WGS) entry which is preliminary data.</text>
</comment>
<dbReference type="AlphaFoldDB" id="W4ELA2"/>
<organism evidence="2 3">
    <name type="scientific">Viridibacillus arenosi FSL R5-213</name>
    <dbReference type="NCBI Taxonomy" id="1227360"/>
    <lineage>
        <taxon>Bacteria</taxon>
        <taxon>Bacillati</taxon>
        <taxon>Bacillota</taxon>
        <taxon>Bacilli</taxon>
        <taxon>Bacillales</taxon>
        <taxon>Caryophanaceae</taxon>
        <taxon>Viridibacillus</taxon>
    </lineage>
</organism>
<evidence type="ECO:0000313" key="3">
    <source>
        <dbReference type="Proteomes" id="UP000019062"/>
    </source>
</evidence>
<accession>W4ELA2</accession>
<evidence type="ECO:0000313" key="2">
    <source>
        <dbReference type="EMBL" id="ETT80581.1"/>
    </source>
</evidence>
<feature type="chain" id="PRO_5004839596" description="Carbon monoxide dehydrogenase" evidence="1">
    <location>
        <begin position="27"/>
        <end position="177"/>
    </location>
</feature>
<reference evidence="2 3" key="1">
    <citation type="journal article" date="2014" name="BMC Genomics">
        <title>Genomic comparison of sporeforming bacilli isolated from milk.</title>
        <authorList>
            <person name="Moreno Switt A.I."/>
            <person name="Andrus A.D."/>
            <person name="Ranieri M.L."/>
            <person name="Orsi R.H."/>
            <person name="Ivy R."/>
            <person name="den Bakker H.C."/>
            <person name="Martin N.H."/>
            <person name="Wiedmann M."/>
            <person name="Boor K.J."/>
        </authorList>
    </citation>
    <scope>NUCLEOTIDE SEQUENCE [LARGE SCALE GENOMIC DNA]</scope>
    <source>
        <strain evidence="2 3">FSL R5-213</strain>
    </source>
</reference>
<keyword evidence="1" id="KW-0732">Signal</keyword>